<dbReference type="EMBL" id="MCGO01000390">
    <property type="protein sequence ID" value="ORY10826.1"/>
    <property type="molecule type" value="Genomic_DNA"/>
</dbReference>
<evidence type="ECO:0000256" key="1">
    <source>
        <dbReference type="ARBA" id="ARBA00006484"/>
    </source>
</evidence>
<dbReference type="InterPro" id="IPR036291">
    <property type="entry name" value="NAD(P)-bd_dom_sf"/>
</dbReference>
<dbReference type="PANTHER" id="PTHR24320">
    <property type="entry name" value="RETINOL DEHYDROGENASE"/>
    <property type="match status" value="1"/>
</dbReference>
<keyword evidence="2" id="KW-0521">NADP</keyword>
<accession>A0A1Y1ZKS6</accession>
<dbReference type="Proteomes" id="UP000193642">
    <property type="component" value="Unassembled WGS sequence"/>
</dbReference>
<evidence type="ECO:0000256" key="2">
    <source>
        <dbReference type="ARBA" id="ARBA00022857"/>
    </source>
</evidence>
<dbReference type="PANTHER" id="PTHR24320:SF282">
    <property type="entry name" value="WW DOMAIN-CONTAINING OXIDOREDUCTASE"/>
    <property type="match status" value="1"/>
</dbReference>
<evidence type="ECO:0008006" key="6">
    <source>
        <dbReference type="Google" id="ProtNLM"/>
    </source>
</evidence>
<keyword evidence="5" id="KW-1185">Reference proteome</keyword>
<comment type="caution">
    <text evidence="4">The sequence shown here is derived from an EMBL/GenBank/DDBJ whole genome shotgun (WGS) entry which is preliminary data.</text>
</comment>
<evidence type="ECO:0000313" key="4">
    <source>
        <dbReference type="EMBL" id="ORY10826.1"/>
    </source>
</evidence>
<evidence type="ECO:0000313" key="5">
    <source>
        <dbReference type="Proteomes" id="UP000193642"/>
    </source>
</evidence>
<dbReference type="Gene3D" id="3.40.50.720">
    <property type="entry name" value="NAD(P)-binding Rossmann-like Domain"/>
    <property type="match status" value="1"/>
</dbReference>
<sequence>MPFSVQDIPNLAGKTFVANEAIAKITKVAPGAKVKFLELKLNDLKQVDAAAKKLVSSGVMIFNTPFALTSDVNHVGHFAFTMALMPAILKSTEPRIVNLNDSSALSSYQRYGQSKLANILFTKSLHKRFGDRITVLDGALTQIYLACSTEIVEKGYKDGYFAPIADKKRGEKELSALGRNEDLAEKLWQFTENLVKEKIAA</sequence>
<dbReference type="OrthoDB" id="191139at2759"/>
<evidence type="ECO:0000256" key="3">
    <source>
        <dbReference type="ARBA" id="ARBA00023002"/>
    </source>
</evidence>
<keyword evidence="3" id="KW-0560">Oxidoreductase</keyword>
<dbReference type="GO" id="GO:0016491">
    <property type="term" value="F:oxidoreductase activity"/>
    <property type="evidence" value="ECO:0007669"/>
    <property type="project" value="UniProtKB-KW"/>
</dbReference>
<organism evidence="4 5">
    <name type="scientific">Rhizoclosmatium globosum</name>
    <dbReference type="NCBI Taxonomy" id="329046"/>
    <lineage>
        <taxon>Eukaryota</taxon>
        <taxon>Fungi</taxon>
        <taxon>Fungi incertae sedis</taxon>
        <taxon>Chytridiomycota</taxon>
        <taxon>Chytridiomycota incertae sedis</taxon>
        <taxon>Chytridiomycetes</taxon>
        <taxon>Chytridiales</taxon>
        <taxon>Chytriomycetaceae</taxon>
        <taxon>Rhizoclosmatium</taxon>
    </lineage>
</organism>
<reference evidence="4 5" key="1">
    <citation type="submission" date="2016-07" db="EMBL/GenBank/DDBJ databases">
        <title>Pervasive Adenine N6-methylation of Active Genes in Fungi.</title>
        <authorList>
            <consortium name="DOE Joint Genome Institute"/>
            <person name="Mondo S.J."/>
            <person name="Dannebaum R.O."/>
            <person name="Kuo R.C."/>
            <person name="Labutti K."/>
            <person name="Haridas S."/>
            <person name="Kuo A."/>
            <person name="Salamov A."/>
            <person name="Ahrendt S.R."/>
            <person name="Lipzen A."/>
            <person name="Sullivan W."/>
            <person name="Andreopoulos W.B."/>
            <person name="Clum A."/>
            <person name="Lindquist E."/>
            <person name="Daum C."/>
            <person name="Ramamoorthy G.K."/>
            <person name="Gryganskyi A."/>
            <person name="Culley D."/>
            <person name="Magnuson J.K."/>
            <person name="James T.Y."/>
            <person name="O'Malley M.A."/>
            <person name="Stajich J.E."/>
            <person name="Spatafora J.W."/>
            <person name="Visel A."/>
            <person name="Grigoriev I.V."/>
        </authorList>
    </citation>
    <scope>NUCLEOTIDE SEQUENCE [LARGE SCALE GENOMIC DNA]</scope>
    <source>
        <strain evidence="4 5">JEL800</strain>
    </source>
</reference>
<name>A0A1Y1ZKS6_9FUNG</name>
<dbReference type="SUPFAM" id="SSF51735">
    <property type="entry name" value="NAD(P)-binding Rossmann-fold domains"/>
    <property type="match status" value="1"/>
</dbReference>
<proteinExistence type="inferred from homology"/>
<gene>
    <name evidence="4" type="ORF">BCR33DRAFT_756772</name>
</gene>
<dbReference type="STRING" id="329046.A0A1Y1ZKS6"/>
<protein>
    <recommendedName>
        <fullName evidence="6">NAD(P)-binding protein</fullName>
    </recommendedName>
</protein>
<dbReference type="AlphaFoldDB" id="A0A1Y1ZKS6"/>
<comment type="similarity">
    <text evidence="1">Belongs to the short-chain dehydrogenases/reductases (SDR) family.</text>
</comment>